<dbReference type="AlphaFoldDB" id="A0A9P1G265"/>
<keyword evidence="4" id="KW-0812">Transmembrane</keyword>
<dbReference type="EMBL" id="CAMXCT020002237">
    <property type="protein sequence ID" value="CAL1150131.1"/>
    <property type="molecule type" value="Genomic_DNA"/>
</dbReference>
<evidence type="ECO:0000313" key="7">
    <source>
        <dbReference type="Proteomes" id="UP001152797"/>
    </source>
</evidence>
<reference evidence="6 7" key="2">
    <citation type="submission" date="2024-05" db="EMBL/GenBank/DDBJ databases">
        <authorList>
            <person name="Chen Y."/>
            <person name="Shah S."/>
            <person name="Dougan E. K."/>
            <person name="Thang M."/>
            <person name="Chan C."/>
        </authorList>
    </citation>
    <scope>NUCLEOTIDE SEQUENCE [LARGE SCALE GENOMIC DNA]</scope>
</reference>
<keyword evidence="1" id="KW-0677">Repeat</keyword>
<feature type="repeat" description="PPR" evidence="2">
    <location>
        <begin position="264"/>
        <end position="298"/>
    </location>
</feature>
<feature type="transmembrane region" description="Helical" evidence="4">
    <location>
        <begin position="644"/>
        <end position="662"/>
    </location>
</feature>
<feature type="transmembrane region" description="Helical" evidence="4">
    <location>
        <begin position="582"/>
        <end position="603"/>
    </location>
</feature>
<feature type="region of interest" description="Disordered" evidence="3">
    <location>
        <begin position="673"/>
        <end position="693"/>
    </location>
</feature>
<keyword evidence="7" id="KW-1185">Reference proteome</keyword>
<evidence type="ECO:0000256" key="4">
    <source>
        <dbReference type="SAM" id="Phobius"/>
    </source>
</evidence>
<dbReference type="PANTHER" id="PTHR47447">
    <property type="entry name" value="OS03G0856100 PROTEIN"/>
    <property type="match status" value="1"/>
</dbReference>
<dbReference type="PROSITE" id="PS51375">
    <property type="entry name" value="PPR"/>
    <property type="match status" value="4"/>
</dbReference>
<keyword evidence="4" id="KW-0472">Membrane</keyword>
<reference evidence="5" key="1">
    <citation type="submission" date="2022-10" db="EMBL/GenBank/DDBJ databases">
        <authorList>
            <person name="Chen Y."/>
            <person name="Dougan E. K."/>
            <person name="Chan C."/>
            <person name="Rhodes N."/>
            <person name="Thang M."/>
        </authorList>
    </citation>
    <scope>NUCLEOTIDE SEQUENCE</scope>
</reference>
<dbReference type="Proteomes" id="UP001152797">
    <property type="component" value="Unassembled WGS sequence"/>
</dbReference>
<feature type="transmembrane region" description="Helical" evidence="4">
    <location>
        <begin position="552"/>
        <end position="576"/>
    </location>
</feature>
<dbReference type="Pfam" id="PF01535">
    <property type="entry name" value="PPR"/>
    <property type="match status" value="2"/>
</dbReference>
<dbReference type="Pfam" id="PF13812">
    <property type="entry name" value="PPR_3"/>
    <property type="match status" value="1"/>
</dbReference>
<dbReference type="PANTHER" id="PTHR47447:SF17">
    <property type="entry name" value="OS12G0638900 PROTEIN"/>
    <property type="match status" value="1"/>
</dbReference>
<evidence type="ECO:0000256" key="3">
    <source>
        <dbReference type="SAM" id="MobiDB-lite"/>
    </source>
</evidence>
<name>A0A9P1G265_9DINO</name>
<evidence type="ECO:0000313" key="6">
    <source>
        <dbReference type="EMBL" id="CAL4784068.1"/>
    </source>
</evidence>
<protein>
    <submittedName>
        <fullName evidence="6">Pentacotripeptide-repeat region of PRORP domain-containing protein</fullName>
    </submittedName>
</protein>
<feature type="transmembrane region" description="Helical" evidence="4">
    <location>
        <begin position="524"/>
        <end position="545"/>
    </location>
</feature>
<feature type="transmembrane region" description="Helical" evidence="4">
    <location>
        <begin position="448"/>
        <end position="467"/>
    </location>
</feature>
<dbReference type="OrthoDB" id="185373at2759"/>
<dbReference type="InterPro" id="IPR002885">
    <property type="entry name" value="PPR_rpt"/>
</dbReference>
<dbReference type="Pfam" id="PF13041">
    <property type="entry name" value="PPR_2"/>
    <property type="match status" value="1"/>
</dbReference>
<evidence type="ECO:0000313" key="5">
    <source>
        <dbReference type="EMBL" id="CAI3996756.1"/>
    </source>
</evidence>
<feature type="transmembrane region" description="Helical" evidence="4">
    <location>
        <begin position="479"/>
        <end position="504"/>
    </location>
</feature>
<feature type="repeat" description="PPR" evidence="2">
    <location>
        <begin position="29"/>
        <end position="63"/>
    </location>
</feature>
<feature type="repeat" description="PPR" evidence="2">
    <location>
        <begin position="94"/>
        <end position="128"/>
    </location>
</feature>
<sequence length="693" mass="76017">MPQVRLAQQKWQDAVSFLLSAQKRKMLPTLATYTSVMSACSKQFQWQLAASLMAELRGRALRPDALAQNAELWALAKGLQWRTALHRWRTAPKNTSAFAALMDCFAKGSRWQDAFQLAFHMEEQGLKGNLITFNLLLNACERSSQWLRGLQLYQQMRRRDLRDVVSVNSSLGALVSATQWRRALQLWEEAETAETEPTEVTMNTLLMAYSSALQWQMALQCWQGFGLASSEATFGVLMDAMGAPGVDWRFSLELLNESGRRSRNVVTYTSAMKVLSRAQQWEKALKLFEEMQDMEVPPNALTVDVAMAAARSTQNWQKALQLLNSLASRSGLGCGALREMREVMEDNAKRKEVEATQKALSKDLGRLLSDPFAGEEQPLCAVSQFLEDLSLSQPLLHRRVLLPLTTARGELKKIQMASFVSPLGAPLGPEVGSACRDAMACELWDTSVAGWASDYAITLACIVAGAVAPLQRSASKEVLFLTLIITTGLSFGISGFAHMMLFFVQESGEVCGSAFSEENSGWMYAWLLGLIPAAFSPAALASMAARGARFDFGWIIVVSVILLAVIVTIVEVALFFSRLEVSGLVVGTWFVAASGFALVLFLVDGLRNSFSPAVVYGILSATMYMFGALSLLLLAGALPDAFNANAVFHVLVFLMVVFAFLYRQQAAPATSKFEMQEAPTSQKAEEGAAPTSL</sequence>
<comment type="caution">
    <text evidence="5">The sequence shown here is derived from an EMBL/GenBank/DDBJ whole genome shotgun (WGS) entry which is preliminary data.</text>
</comment>
<keyword evidence="4" id="KW-1133">Transmembrane helix</keyword>
<organism evidence="5">
    <name type="scientific">Cladocopium goreaui</name>
    <dbReference type="NCBI Taxonomy" id="2562237"/>
    <lineage>
        <taxon>Eukaryota</taxon>
        <taxon>Sar</taxon>
        <taxon>Alveolata</taxon>
        <taxon>Dinophyceae</taxon>
        <taxon>Suessiales</taxon>
        <taxon>Symbiodiniaceae</taxon>
        <taxon>Cladocopium</taxon>
    </lineage>
</organism>
<gene>
    <name evidence="5" type="ORF">C1SCF055_LOCUS23202</name>
</gene>
<evidence type="ECO:0000256" key="2">
    <source>
        <dbReference type="PROSITE-ProRule" id="PRU00708"/>
    </source>
</evidence>
<dbReference type="NCBIfam" id="TIGR00756">
    <property type="entry name" value="PPR"/>
    <property type="match status" value="3"/>
</dbReference>
<proteinExistence type="predicted"/>
<feature type="transmembrane region" description="Helical" evidence="4">
    <location>
        <begin position="615"/>
        <end position="638"/>
    </location>
</feature>
<evidence type="ECO:0000256" key="1">
    <source>
        <dbReference type="ARBA" id="ARBA00022737"/>
    </source>
</evidence>
<accession>A0A9P1G265</accession>
<dbReference type="Gene3D" id="1.25.40.10">
    <property type="entry name" value="Tetratricopeptide repeat domain"/>
    <property type="match status" value="3"/>
</dbReference>
<dbReference type="EMBL" id="CAMXCT030002237">
    <property type="protein sequence ID" value="CAL4784068.1"/>
    <property type="molecule type" value="Genomic_DNA"/>
</dbReference>
<dbReference type="EMBL" id="CAMXCT010002237">
    <property type="protein sequence ID" value="CAI3996756.1"/>
    <property type="molecule type" value="Genomic_DNA"/>
</dbReference>
<dbReference type="InterPro" id="IPR011990">
    <property type="entry name" value="TPR-like_helical_dom_sf"/>
</dbReference>
<feature type="repeat" description="PPR" evidence="2">
    <location>
        <begin position="129"/>
        <end position="163"/>
    </location>
</feature>